<dbReference type="PANTHER" id="PTHR48097:SF5">
    <property type="entry name" value="LOW SPECIFICITY L-THREONINE ALDOLASE"/>
    <property type="match status" value="1"/>
</dbReference>
<protein>
    <recommendedName>
        <fullName evidence="5">L-threonine aldolase</fullName>
        <ecNumber evidence="5">4.1.2.48</ecNumber>
    </recommendedName>
</protein>
<keyword evidence="4 5" id="KW-0663">Pyridoxal phosphate</keyword>
<dbReference type="EMBL" id="WUMV01000003">
    <property type="protein sequence ID" value="MXN65333.1"/>
    <property type="molecule type" value="Genomic_DNA"/>
</dbReference>
<organism evidence="7 8">
    <name type="scientific">Stappia sediminis</name>
    <dbReference type="NCBI Taxonomy" id="2692190"/>
    <lineage>
        <taxon>Bacteria</taxon>
        <taxon>Pseudomonadati</taxon>
        <taxon>Pseudomonadota</taxon>
        <taxon>Alphaproteobacteria</taxon>
        <taxon>Hyphomicrobiales</taxon>
        <taxon>Stappiaceae</taxon>
        <taxon>Stappia</taxon>
    </lineage>
</organism>
<dbReference type="PANTHER" id="PTHR48097">
    <property type="entry name" value="L-THREONINE ALDOLASE-RELATED"/>
    <property type="match status" value="1"/>
</dbReference>
<comment type="similarity">
    <text evidence="2 5">Belongs to the threonine aldolase family.</text>
</comment>
<gene>
    <name evidence="7" type="ORF">GR183_10515</name>
</gene>
<dbReference type="RefSeq" id="WP_160775524.1">
    <property type="nucleotide sequence ID" value="NZ_WUMV01000003.1"/>
</dbReference>
<evidence type="ECO:0000256" key="4">
    <source>
        <dbReference type="ARBA" id="ARBA00022898"/>
    </source>
</evidence>
<evidence type="ECO:0000313" key="7">
    <source>
        <dbReference type="EMBL" id="MXN65333.1"/>
    </source>
</evidence>
<dbReference type="Pfam" id="PF01212">
    <property type="entry name" value="Beta_elim_lyase"/>
    <property type="match status" value="1"/>
</dbReference>
<dbReference type="InterPro" id="IPR026273">
    <property type="entry name" value="Low_specificity_L-TA_bact"/>
</dbReference>
<reference evidence="7 8" key="1">
    <citation type="submission" date="2019-12" db="EMBL/GenBank/DDBJ databases">
        <authorList>
            <person name="Li M."/>
        </authorList>
    </citation>
    <scope>NUCLEOTIDE SEQUENCE [LARGE SCALE GENOMIC DNA]</scope>
    <source>
        <strain evidence="7 8">GBMRC 2046</strain>
    </source>
</reference>
<sequence length="343" mass="36838">MIFASDNWTGASDAVMAALTRHNSGMAPAYGGDPLTESVTKRFSEVFEREVAVFFVTTGTAANSLALSAYAKPGGAIFCHDEAHVLVDECNAPEFFTSGMKLVALKGPEGKFTPASLRTALAALPEGVVHHGRPAAVTITQATEAGTVYGLDEIRAISDVATKRGIALHMDGARFANALVHLDVSPADMTWRAGVDVLSFGATKNGCWCAEAVVFFNKDDAEGFGYLRKRGGQLLSKSRFAAAQFEGYFENGNWLELARHANAMAARLADGIHASESGRLAWVPQANEVFPVFKREKFAELNAAGAIMHEWPAKNLGADETLARMVTSFRTTRDEVEAFLSLL</sequence>
<proteinExistence type="inferred from homology"/>
<comment type="catalytic activity">
    <reaction evidence="5">
        <text>L-threonine = acetaldehyde + glycine</text>
        <dbReference type="Rhea" id="RHEA:19625"/>
        <dbReference type="ChEBI" id="CHEBI:15343"/>
        <dbReference type="ChEBI" id="CHEBI:57305"/>
        <dbReference type="ChEBI" id="CHEBI:57926"/>
        <dbReference type="EC" id="4.1.2.48"/>
    </reaction>
</comment>
<evidence type="ECO:0000256" key="2">
    <source>
        <dbReference type="ARBA" id="ARBA00006966"/>
    </source>
</evidence>
<comment type="subunit">
    <text evidence="3">Homotetramer.</text>
</comment>
<comment type="cofactor">
    <cofactor evidence="1 5">
        <name>pyridoxal 5'-phosphate</name>
        <dbReference type="ChEBI" id="CHEBI:597326"/>
    </cofactor>
</comment>
<evidence type="ECO:0000313" key="8">
    <source>
        <dbReference type="Proteomes" id="UP000433101"/>
    </source>
</evidence>
<evidence type="ECO:0000256" key="5">
    <source>
        <dbReference type="PIRNR" id="PIRNR038940"/>
    </source>
</evidence>
<dbReference type="GO" id="GO:0004793">
    <property type="term" value="F:threonine aldolase activity"/>
    <property type="evidence" value="ECO:0007669"/>
    <property type="project" value="UniProtKB-UniRule"/>
</dbReference>
<keyword evidence="8" id="KW-1185">Reference proteome</keyword>
<dbReference type="PIRSF" id="PIRSF038940">
    <property type="entry name" value="Low_specificity_LTA"/>
    <property type="match status" value="1"/>
</dbReference>
<evidence type="ECO:0000256" key="1">
    <source>
        <dbReference type="ARBA" id="ARBA00001933"/>
    </source>
</evidence>
<dbReference type="Gene3D" id="3.40.640.10">
    <property type="entry name" value="Type I PLP-dependent aspartate aminotransferase-like (Major domain)"/>
    <property type="match status" value="1"/>
</dbReference>
<comment type="caution">
    <text evidence="7">The sequence shown here is derived from an EMBL/GenBank/DDBJ whole genome shotgun (WGS) entry which is preliminary data.</text>
</comment>
<dbReference type="AlphaFoldDB" id="A0A7X3LUK5"/>
<feature type="domain" description="Aromatic amino acid beta-eliminating lyase/threonine aldolase" evidence="6">
    <location>
        <begin position="3"/>
        <end position="275"/>
    </location>
</feature>
<dbReference type="InterPro" id="IPR015421">
    <property type="entry name" value="PyrdxlP-dep_Trfase_major"/>
</dbReference>
<comment type="function">
    <text evidence="5">Catalyzes the cleavage of L-allo-threonine and L-threonine to glycine and acetaldehyde.</text>
</comment>
<keyword evidence="5" id="KW-0456">Lyase</keyword>
<dbReference type="GO" id="GO:0006567">
    <property type="term" value="P:L-threonine catabolic process"/>
    <property type="evidence" value="ECO:0007669"/>
    <property type="project" value="UniProtKB-UniRule"/>
</dbReference>
<accession>A0A7X3LUK5</accession>
<dbReference type="CDD" id="cd06502">
    <property type="entry name" value="TA_like"/>
    <property type="match status" value="1"/>
</dbReference>
<dbReference type="InterPro" id="IPR015424">
    <property type="entry name" value="PyrdxlP-dep_Trfase"/>
</dbReference>
<dbReference type="InterPro" id="IPR001597">
    <property type="entry name" value="ArAA_b-elim_lyase/Thr_aldolase"/>
</dbReference>
<name>A0A7X3LUK5_9HYPH</name>
<dbReference type="Gene3D" id="3.90.1150.10">
    <property type="entry name" value="Aspartate Aminotransferase, domain 1"/>
    <property type="match status" value="1"/>
</dbReference>
<dbReference type="EC" id="4.1.2.48" evidence="5"/>
<evidence type="ECO:0000259" key="6">
    <source>
        <dbReference type="Pfam" id="PF01212"/>
    </source>
</evidence>
<evidence type="ECO:0000256" key="3">
    <source>
        <dbReference type="ARBA" id="ARBA00011881"/>
    </source>
</evidence>
<comment type="catalytic activity">
    <reaction evidence="5">
        <text>L-allo-threonine = acetaldehyde + glycine</text>
        <dbReference type="Rhea" id="RHEA:26209"/>
        <dbReference type="ChEBI" id="CHEBI:15343"/>
        <dbReference type="ChEBI" id="CHEBI:57305"/>
        <dbReference type="ChEBI" id="CHEBI:58585"/>
        <dbReference type="EC" id="4.1.2.48"/>
    </reaction>
</comment>
<dbReference type="InterPro" id="IPR015422">
    <property type="entry name" value="PyrdxlP-dep_Trfase_small"/>
</dbReference>
<dbReference type="Proteomes" id="UP000433101">
    <property type="component" value="Unassembled WGS sequence"/>
</dbReference>
<dbReference type="SUPFAM" id="SSF53383">
    <property type="entry name" value="PLP-dependent transferases"/>
    <property type="match status" value="1"/>
</dbReference>